<dbReference type="CDD" id="cd05382">
    <property type="entry name" value="CAP_GAPR1-like"/>
    <property type="match status" value="1"/>
</dbReference>
<feature type="chain" id="PRO_5002935727" description="ShKT domain-containing protein" evidence="3">
    <location>
        <begin position="20"/>
        <end position="388"/>
    </location>
</feature>
<proteinExistence type="predicted"/>
<feature type="domain" description="ShKT" evidence="5">
    <location>
        <begin position="80"/>
        <end position="121"/>
    </location>
</feature>
<dbReference type="SUPFAM" id="SSF55797">
    <property type="entry name" value="PR-1-like"/>
    <property type="match status" value="1"/>
</dbReference>
<dbReference type="InterPro" id="IPR034113">
    <property type="entry name" value="SCP_GAPR1-like"/>
</dbReference>
<feature type="signal peptide" evidence="3">
    <location>
        <begin position="1"/>
        <end position="19"/>
    </location>
</feature>
<dbReference type="InterPro" id="IPR003582">
    <property type="entry name" value="ShKT_dom"/>
</dbReference>
<dbReference type="SMART" id="SM00198">
    <property type="entry name" value="SCP"/>
    <property type="match status" value="1"/>
</dbReference>
<dbReference type="PROSITE" id="PS51670">
    <property type="entry name" value="SHKT"/>
    <property type="match status" value="1"/>
</dbReference>
<dbReference type="PROSITE" id="PS50026">
    <property type="entry name" value="EGF_3"/>
    <property type="match status" value="1"/>
</dbReference>
<comment type="caution">
    <text evidence="1">Lacks conserved residue(s) required for the propagation of feature annotation.</text>
</comment>
<dbReference type="Gene3D" id="3.40.33.10">
    <property type="entry name" value="CAP"/>
    <property type="match status" value="1"/>
</dbReference>
<evidence type="ECO:0000256" key="1">
    <source>
        <dbReference type="PROSITE-ProRule" id="PRU00076"/>
    </source>
</evidence>
<dbReference type="InterPro" id="IPR014044">
    <property type="entry name" value="CAP_dom"/>
</dbReference>
<dbReference type="PROSITE" id="PS01009">
    <property type="entry name" value="CRISP_1"/>
    <property type="match status" value="1"/>
</dbReference>
<evidence type="ECO:0008006" key="7">
    <source>
        <dbReference type="Google" id="ProtNLM"/>
    </source>
</evidence>
<dbReference type="AlphaFoldDB" id="C3YIP8"/>
<dbReference type="InParanoid" id="C3YIP8"/>
<evidence type="ECO:0000313" key="6">
    <source>
        <dbReference type="EMBL" id="EEN59772.1"/>
    </source>
</evidence>
<dbReference type="eggNOG" id="KOG3017">
    <property type="taxonomic scope" value="Eukaryota"/>
</dbReference>
<protein>
    <recommendedName>
        <fullName evidence="7">ShKT domain-containing protein</fullName>
    </recommendedName>
</protein>
<feature type="domain" description="EGF-like" evidence="4">
    <location>
        <begin position="170"/>
        <end position="211"/>
    </location>
</feature>
<evidence type="ECO:0000256" key="2">
    <source>
        <dbReference type="SAM" id="MobiDB-lite"/>
    </source>
</evidence>
<gene>
    <name evidence="6" type="ORF">BRAFLDRAFT_86589</name>
</gene>
<evidence type="ECO:0000259" key="5">
    <source>
        <dbReference type="PROSITE" id="PS51670"/>
    </source>
</evidence>
<dbReference type="Pfam" id="PF00188">
    <property type="entry name" value="CAP"/>
    <property type="match status" value="1"/>
</dbReference>
<reference evidence="6" key="1">
    <citation type="journal article" date="2008" name="Nature">
        <title>The amphioxus genome and the evolution of the chordate karyotype.</title>
        <authorList>
            <consortium name="US DOE Joint Genome Institute (JGI-PGF)"/>
            <person name="Putnam N.H."/>
            <person name="Butts T."/>
            <person name="Ferrier D.E.K."/>
            <person name="Furlong R.F."/>
            <person name="Hellsten U."/>
            <person name="Kawashima T."/>
            <person name="Robinson-Rechavi M."/>
            <person name="Shoguchi E."/>
            <person name="Terry A."/>
            <person name="Yu J.-K."/>
            <person name="Benito-Gutierrez E.L."/>
            <person name="Dubchak I."/>
            <person name="Garcia-Fernandez J."/>
            <person name="Gibson-Brown J.J."/>
            <person name="Grigoriev I.V."/>
            <person name="Horton A.C."/>
            <person name="de Jong P.J."/>
            <person name="Jurka J."/>
            <person name="Kapitonov V.V."/>
            <person name="Kohara Y."/>
            <person name="Kuroki Y."/>
            <person name="Lindquist E."/>
            <person name="Lucas S."/>
            <person name="Osoegawa K."/>
            <person name="Pennacchio L.A."/>
            <person name="Salamov A.A."/>
            <person name="Satou Y."/>
            <person name="Sauka-Spengler T."/>
            <person name="Schmutz J."/>
            <person name="Shin-I T."/>
            <person name="Toyoda A."/>
            <person name="Bronner-Fraser M."/>
            <person name="Fujiyama A."/>
            <person name="Holland L.Z."/>
            <person name="Holland P.W.H."/>
            <person name="Satoh N."/>
            <person name="Rokhsar D.S."/>
        </authorList>
    </citation>
    <scope>NUCLEOTIDE SEQUENCE [LARGE SCALE GENOMIC DNA]</scope>
    <source>
        <strain evidence="6">S238N-H82</strain>
        <tissue evidence="6">Testes</tissue>
    </source>
</reference>
<dbReference type="InterPro" id="IPR035940">
    <property type="entry name" value="CAP_sf"/>
</dbReference>
<dbReference type="InterPro" id="IPR000742">
    <property type="entry name" value="EGF"/>
</dbReference>
<dbReference type="InterPro" id="IPR018244">
    <property type="entry name" value="Allrgn_V5/Tpx1_CS"/>
</dbReference>
<dbReference type="GO" id="GO:0005576">
    <property type="term" value="C:extracellular region"/>
    <property type="evidence" value="ECO:0007669"/>
    <property type="project" value="InterPro"/>
</dbReference>
<name>C3YIP8_BRAFL</name>
<keyword evidence="3" id="KW-0732">Signal</keyword>
<evidence type="ECO:0000259" key="4">
    <source>
        <dbReference type="PROSITE" id="PS50026"/>
    </source>
</evidence>
<dbReference type="Gene3D" id="1.10.10.1940">
    <property type="match status" value="1"/>
</dbReference>
<dbReference type="PANTHER" id="PTHR10334">
    <property type="entry name" value="CYSTEINE-RICH SECRETORY PROTEIN-RELATED"/>
    <property type="match status" value="1"/>
</dbReference>
<dbReference type="SMART" id="SM00254">
    <property type="entry name" value="ShKT"/>
    <property type="match status" value="1"/>
</dbReference>
<dbReference type="PRINTS" id="PR00837">
    <property type="entry name" value="V5TPXLIKE"/>
</dbReference>
<sequence>MRPLVTLLAFYFLVVAVKSAPAEEETGEAVLPDPNRGVETPELPEEVEEILLEARIKEAEGPEDRKKREAQPAEESADTCEDLYRDECSCRYWAASGLCNATNRFTVNFMHTECQKSCGLCPSTEEECTDFLAQQVCERVKTYQETSQEMKTLAEACCNKTIGRCPGKVDIDGCDPNPCDANAACADVPAPGTGQVCTCNTGYAGDGYTCTETVTDEFAQHCLEAHNEKRARHNAPPMTWDPMCAQEAARYAKKLKAEYDANPRRYPLIHSSRAERTWAVNGKNIVHGESLYWTWSQAPDCTGSSKYKNPIEAWYAEKSDYKRMRGRGQPVSYRGIRLYGHFTQMVWKNSGAVGCGRSDNKPNNILVCYYQKTGNVYQTAAFNRNVEI</sequence>
<keyword evidence="1" id="KW-0245">EGF-like domain</keyword>
<evidence type="ECO:0000256" key="3">
    <source>
        <dbReference type="SAM" id="SignalP"/>
    </source>
</evidence>
<accession>C3YIP8</accession>
<dbReference type="InterPro" id="IPR001283">
    <property type="entry name" value="CRISP-related"/>
</dbReference>
<dbReference type="PROSITE" id="PS01186">
    <property type="entry name" value="EGF_2"/>
    <property type="match status" value="1"/>
</dbReference>
<dbReference type="FunFam" id="1.10.10.1940:FF:000012">
    <property type="match status" value="1"/>
</dbReference>
<dbReference type="EMBL" id="GG666516">
    <property type="protein sequence ID" value="EEN59772.1"/>
    <property type="molecule type" value="Genomic_DNA"/>
</dbReference>
<feature type="region of interest" description="Disordered" evidence="2">
    <location>
        <begin position="23"/>
        <end position="42"/>
    </location>
</feature>
<dbReference type="FunFam" id="3.40.33.10:FF:000038">
    <property type="entry name" value="Predicted protein"/>
    <property type="match status" value="1"/>
</dbReference>
<dbReference type="Gene3D" id="2.10.25.10">
    <property type="entry name" value="Laminin"/>
    <property type="match status" value="1"/>
</dbReference>
<organism>
    <name type="scientific">Branchiostoma floridae</name>
    <name type="common">Florida lancelet</name>
    <name type="synonym">Amphioxus</name>
    <dbReference type="NCBI Taxonomy" id="7739"/>
    <lineage>
        <taxon>Eukaryota</taxon>
        <taxon>Metazoa</taxon>
        <taxon>Chordata</taxon>
        <taxon>Cephalochordata</taxon>
        <taxon>Leptocardii</taxon>
        <taxon>Amphioxiformes</taxon>
        <taxon>Branchiostomatidae</taxon>
        <taxon>Branchiostoma</taxon>
    </lineage>
</organism>
<dbReference type="Pfam" id="PF01549">
    <property type="entry name" value="ShK"/>
    <property type="match status" value="1"/>
</dbReference>